<keyword evidence="3" id="KW-0479">Metal-binding</keyword>
<dbReference type="InterPro" id="IPR020843">
    <property type="entry name" value="ER"/>
</dbReference>
<dbReference type="SUPFAM" id="SSF50129">
    <property type="entry name" value="GroES-like"/>
    <property type="match status" value="1"/>
</dbReference>
<dbReference type="SUPFAM" id="SSF51735">
    <property type="entry name" value="NAD(P)-binding Rossmann-fold domains"/>
    <property type="match status" value="1"/>
</dbReference>
<dbReference type="Pfam" id="PF00107">
    <property type="entry name" value="ADH_zinc_N"/>
    <property type="match status" value="1"/>
</dbReference>
<dbReference type="InterPro" id="IPR036291">
    <property type="entry name" value="NAD(P)-bd_dom_sf"/>
</dbReference>
<proteinExistence type="inferred from homology"/>
<dbReference type="PANTHER" id="PTHR42940:SF8">
    <property type="entry name" value="VACUOLAR PROTEIN SORTING-ASSOCIATED PROTEIN 11"/>
    <property type="match status" value="1"/>
</dbReference>
<dbReference type="AlphaFoldDB" id="A0A6H0XR78"/>
<name>A0A6H0XR78_9PEZI</name>
<dbReference type="EMBL" id="CP051140">
    <property type="protein sequence ID" value="QIW97134.1"/>
    <property type="molecule type" value="Genomic_DNA"/>
</dbReference>
<keyword evidence="5" id="KW-0560">Oxidoreductase</keyword>
<dbReference type="PANTHER" id="PTHR42940">
    <property type="entry name" value="ALCOHOL DEHYDROGENASE 1-RELATED"/>
    <property type="match status" value="1"/>
</dbReference>
<protein>
    <recommendedName>
        <fullName evidence="7">Enoyl reductase (ER) domain-containing protein</fullName>
    </recommendedName>
</protein>
<dbReference type="Proteomes" id="UP000503462">
    <property type="component" value="Chromosome 2"/>
</dbReference>
<evidence type="ECO:0000256" key="5">
    <source>
        <dbReference type="ARBA" id="ARBA00023002"/>
    </source>
</evidence>
<dbReference type="GO" id="GO:0046872">
    <property type="term" value="F:metal ion binding"/>
    <property type="evidence" value="ECO:0007669"/>
    <property type="project" value="UniProtKB-KW"/>
</dbReference>
<dbReference type="SMART" id="SM00829">
    <property type="entry name" value="PKS_ER"/>
    <property type="match status" value="1"/>
</dbReference>
<dbReference type="Pfam" id="PF08240">
    <property type="entry name" value="ADH_N"/>
    <property type="match status" value="1"/>
</dbReference>
<organism evidence="8 9">
    <name type="scientific">Peltaster fructicola</name>
    <dbReference type="NCBI Taxonomy" id="286661"/>
    <lineage>
        <taxon>Eukaryota</taxon>
        <taxon>Fungi</taxon>
        <taxon>Dikarya</taxon>
        <taxon>Ascomycota</taxon>
        <taxon>Pezizomycotina</taxon>
        <taxon>Dothideomycetes</taxon>
        <taxon>Dothideomycetes incertae sedis</taxon>
        <taxon>Peltaster</taxon>
    </lineage>
</organism>
<dbReference type="FunFam" id="3.40.50.720:FF:000039">
    <property type="entry name" value="Alcohol dehydrogenase AdhP"/>
    <property type="match status" value="1"/>
</dbReference>
<feature type="domain" description="Enoyl reductase (ER)" evidence="7">
    <location>
        <begin position="11"/>
        <end position="350"/>
    </location>
</feature>
<comment type="similarity">
    <text evidence="2">Belongs to the zinc-containing alcohol dehydrogenase family.</text>
</comment>
<sequence length="367" mass="39181">MGAESIPKKMKAIQVVEFKKPYEINEVDVPSDLGPTDLLVKVAVASNCHTDSMVQEGVFGTELPCTGSHEGAGTVAAVGKDVKDFKVGDRVMCGLPLHPCGKCYDCTGPETYRQYCTNIDGHVGVQVNGCFAEYVRVDSRMSTPLPNEVSFTSAAPLACAGRTVWRSVLQTGLKEGQWICFVGSGGGLGHLGIQFAKALGLKVIGIDARDEGLSLSKDNGADVVIDARKGKEENVKEVQKITGGDGADSTVCLSDAKTAAGLACAVTKMHGIMVQVAQPDIVEIPFPELVFRDIKIHGSLICSPEESRSMLETIAKHGVTVKTNPFYGLDKIEDLTKMVHGGKIQGKAIIIVDNEQIEKEKELGAKY</sequence>
<dbReference type="Gene3D" id="3.90.180.10">
    <property type="entry name" value="Medium-chain alcohol dehydrogenases, catalytic domain"/>
    <property type="match status" value="1"/>
</dbReference>
<comment type="cofactor">
    <cofactor evidence="1">
        <name>Zn(2+)</name>
        <dbReference type="ChEBI" id="CHEBI:29105"/>
    </cofactor>
</comment>
<evidence type="ECO:0000256" key="6">
    <source>
        <dbReference type="ARBA" id="ARBA00023027"/>
    </source>
</evidence>
<accession>A0A6H0XR78</accession>
<evidence type="ECO:0000256" key="1">
    <source>
        <dbReference type="ARBA" id="ARBA00001947"/>
    </source>
</evidence>
<dbReference type="InterPro" id="IPR011032">
    <property type="entry name" value="GroES-like_sf"/>
</dbReference>
<keyword evidence="9" id="KW-1185">Reference proteome</keyword>
<dbReference type="InterPro" id="IPR013154">
    <property type="entry name" value="ADH-like_N"/>
</dbReference>
<keyword evidence="6" id="KW-0520">NAD</keyword>
<evidence type="ECO:0000313" key="8">
    <source>
        <dbReference type="EMBL" id="QIW97134.1"/>
    </source>
</evidence>
<reference evidence="8 9" key="1">
    <citation type="journal article" date="2016" name="Sci. Rep.">
        <title>Peltaster fructicola genome reveals evolution from an invasive phytopathogen to an ectophytic parasite.</title>
        <authorList>
            <person name="Xu C."/>
            <person name="Chen H."/>
            <person name="Gleason M.L."/>
            <person name="Xu J.R."/>
            <person name="Liu H."/>
            <person name="Zhang R."/>
            <person name="Sun G."/>
        </authorList>
    </citation>
    <scope>NUCLEOTIDE SEQUENCE [LARGE SCALE GENOMIC DNA]</scope>
    <source>
        <strain evidence="8 9">LNHT1506</strain>
    </source>
</reference>
<evidence type="ECO:0000256" key="3">
    <source>
        <dbReference type="ARBA" id="ARBA00022723"/>
    </source>
</evidence>
<evidence type="ECO:0000259" key="7">
    <source>
        <dbReference type="SMART" id="SM00829"/>
    </source>
</evidence>
<dbReference type="GO" id="GO:0005737">
    <property type="term" value="C:cytoplasm"/>
    <property type="evidence" value="ECO:0007669"/>
    <property type="project" value="TreeGrafter"/>
</dbReference>
<dbReference type="OrthoDB" id="256333at2759"/>
<dbReference type="GO" id="GO:0004022">
    <property type="term" value="F:alcohol dehydrogenase (NAD+) activity"/>
    <property type="evidence" value="ECO:0007669"/>
    <property type="project" value="TreeGrafter"/>
</dbReference>
<dbReference type="InterPro" id="IPR013149">
    <property type="entry name" value="ADH-like_C"/>
</dbReference>
<keyword evidence="4" id="KW-0862">Zinc</keyword>
<dbReference type="Gene3D" id="3.40.50.720">
    <property type="entry name" value="NAD(P)-binding Rossmann-like Domain"/>
    <property type="match status" value="1"/>
</dbReference>
<evidence type="ECO:0000256" key="2">
    <source>
        <dbReference type="ARBA" id="ARBA00008072"/>
    </source>
</evidence>
<gene>
    <name evidence="8" type="ORF">AMS68_002652</name>
</gene>
<evidence type="ECO:0000256" key="4">
    <source>
        <dbReference type="ARBA" id="ARBA00022833"/>
    </source>
</evidence>
<evidence type="ECO:0000313" key="9">
    <source>
        <dbReference type="Proteomes" id="UP000503462"/>
    </source>
</evidence>